<dbReference type="NCBIfam" id="TIGR00229">
    <property type="entry name" value="sensory_box"/>
    <property type="match status" value="1"/>
</dbReference>
<dbReference type="PROSITE" id="PS50112">
    <property type="entry name" value="PAS"/>
    <property type="match status" value="1"/>
</dbReference>
<evidence type="ECO:0000256" key="3">
    <source>
        <dbReference type="ARBA" id="ARBA00012438"/>
    </source>
</evidence>
<dbReference type="Proteomes" id="UP000651156">
    <property type="component" value="Unassembled WGS sequence"/>
</dbReference>
<proteinExistence type="inferred from homology"/>
<comment type="caution">
    <text evidence="15">The sequence shown here is derived from an EMBL/GenBank/DDBJ whole genome shotgun (WGS) entry which is preliminary data.</text>
</comment>
<dbReference type="InterPro" id="IPR036097">
    <property type="entry name" value="HisK_dim/P_sf"/>
</dbReference>
<dbReference type="InterPro" id="IPR004358">
    <property type="entry name" value="Sig_transdc_His_kin-like_C"/>
</dbReference>
<dbReference type="Gene3D" id="3.30.565.10">
    <property type="entry name" value="Histidine kinase-like ATPase, C-terminal domain"/>
    <property type="match status" value="1"/>
</dbReference>
<keyword evidence="8 9" id="KW-0472">Membrane</keyword>
<dbReference type="Pfam" id="PF00512">
    <property type="entry name" value="HisKA"/>
    <property type="match status" value="1"/>
</dbReference>
<dbReference type="PANTHER" id="PTHR42878:SF15">
    <property type="entry name" value="BACTERIOPHYTOCHROME"/>
    <property type="match status" value="1"/>
</dbReference>
<dbReference type="InterPro" id="IPR029016">
    <property type="entry name" value="GAF-like_dom_sf"/>
</dbReference>
<dbReference type="PROSITE" id="PS50109">
    <property type="entry name" value="HIS_KIN"/>
    <property type="match status" value="1"/>
</dbReference>
<evidence type="ECO:0000259" key="11">
    <source>
        <dbReference type="PROSITE" id="PS50046"/>
    </source>
</evidence>
<evidence type="ECO:0000256" key="6">
    <source>
        <dbReference type="ARBA" id="ARBA00022777"/>
    </source>
</evidence>
<keyword evidence="9" id="KW-0812">Transmembrane</keyword>
<feature type="transmembrane region" description="Helical" evidence="9">
    <location>
        <begin position="146"/>
        <end position="166"/>
    </location>
</feature>
<dbReference type="InterPro" id="IPR003594">
    <property type="entry name" value="HATPase_dom"/>
</dbReference>
<dbReference type="InterPro" id="IPR003661">
    <property type="entry name" value="HisK_dim/P_dom"/>
</dbReference>
<keyword evidence="7" id="KW-0902">Two-component regulatory system</keyword>
<comment type="catalytic activity">
    <reaction evidence="1">
        <text>ATP + protein L-histidine = ADP + protein N-phospho-L-histidine.</text>
        <dbReference type="EC" id="2.7.13.3"/>
    </reaction>
</comment>
<keyword evidence="9" id="KW-1133">Transmembrane helix</keyword>
<dbReference type="InterPro" id="IPR013767">
    <property type="entry name" value="PAS_fold"/>
</dbReference>
<dbReference type="SUPFAM" id="SSF47384">
    <property type="entry name" value="Homodimeric domain of signal transducing histidine kinase"/>
    <property type="match status" value="1"/>
</dbReference>
<keyword evidence="6" id="KW-0418">Kinase</keyword>
<dbReference type="SMART" id="SM00388">
    <property type="entry name" value="HisKA"/>
    <property type="match status" value="1"/>
</dbReference>
<evidence type="ECO:0000256" key="10">
    <source>
        <dbReference type="SAM" id="Coils"/>
    </source>
</evidence>
<dbReference type="Pfam" id="PF03707">
    <property type="entry name" value="MHYT"/>
    <property type="match status" value="3"/>
</dbReference>
<dbReference type="Pfam" id="PF02518">
    <property type="entry name" value="HATPase_c"/>
    <property type="match status" value="1"/>
</dbReference>
<feature type="domain" description="PAS" evidence="13">
    <location>
        <begin position="259"/>
        <end position="299"/>
    </location>
</feature>
<dbReference type="PRINTS" id="PR00344">
    <property type="entry name" value="BCTRLSENSOR"/>
</dbReference>
<feature type="transmembrane region" description="Helical" evidence="9">
    <location>
        <begin position="109"/>
        <end position="126"/>
    </location>
</feature>
<keyword evidence="16" id="KW-1185">Reference proteome</keyword>
<evidence type="ECO:0000259" key="14">
    <source>
        <dbReference type="PROSITE" id="PS50924"/>
    </source>
</evidence>
<dbReference type="Pfam" id="PF01590">
    <property type="entry name" value="GAF"/>
    <property type="match status" value="1"/>
</dbReference>
<comment type="similarity">
    <text evidence="2">In the N-terminal section; belongs to the phytochrome family.</text>
</comment>
<dbReference type="PROSITE" id="PS50924">
    <property type="entry name" value="MHYT"/>
    <property type="match status" value="1"/>
</dbReference>
<dbReference type="SMART" id="SM00091">
    <property type="entry name" value="PAS"/>
    <property type="match status" value="1"/>
</dbReference>
<feature type="domain" description="MHYT" evidence="14">
    <location>
        <begin position="12"/>
        <end position="204"/>
    </location>
</feature>
<dbReference type="EC" id="2.7.13.3" evidence="3"/>
<sequence length="810" mass="89572">MSDTTDVLLSQHDLGLVFLSIAIAIVASYTALSLSGRVTVTTGQIRKLWLSGGAIAMGVGIWAMHFIAMLAYNLPIAITYDLPLVLLSMAVAVIASGVALFVVSREFGLLQLIVGGSVMGLSIAAMHYTGMTAMRLEATPEYDPKLVALSLAIAIGASLVALQLAFRLQKATTAQGKWQVGGAIVMGFAIAGMHYTAMAAVSFKHNQQLIETAQVIDNTLLGIAIAVATLVVLMLALVSSTFDQRLSAETARADALRQSEERFRSLVQNASDIIAVIAADGTVNYTSASIKRILGYEPDAWHHTFDFVLQEDQAIAEDLLGKAKNYPNVNISAEFRLRTAHEQVRDFEVIVNNLLHDPAVAGIVTTYRDITERIQAAKFQLQQTERELLVAEITRRIRQSLNLATILNTTVAEVRQFLQVERVFIYRFEADWSGIVVVESVAPEWAAIAGKNIKDTFFSHPANRELYRQGRIQVVDDIYTAGLNPCHADLLAQLQVRANLVVSILKEEQLWGLLVANHCSEPRQWQPLEINLLQQLATQVAIAIQQSELYQQAQTELAERKRAEAEIIHLNADLQNRAAELETANKELEAFSYSVSHDLRAPLRAINGFSRILLKDCTPQLTADAQRYLQLVQANAQQMGCLIDDLLTFSRLSRAPLKKQRIEPSAIVHQVLKDLAEQQNRQVEMTIEELPVCEADPALLKQVWVNLLSNAFKYTHKNDVAHITVGCLQESDASSIPSGHHVYFVKDNGVGFDMQYAHKLFGVFQRLHRAEEYEGTGVGLAIVQRIIHRHGGRVWAAAEVDRGATFYFTL</sequence>
<organism evidence="15 16">
    <name type="scientific">Gloeocapsopsis crepidinum LEGE 06123</name>
    <dbReference type="NCBI Taxonomy" id="588587"/>
    <lineage>
        <taxon>Bacteria</taxon>
        <taxon>Bacillati</taxon>
        <taxon>Cyanobacteriota</taxon>
        <taxon>Cyanophyceae</taxon>
        <taxon>Oscillatoriophycideae</taxon>
        <taxon>Chroococcales</taxon>
        <taxon>Chroococcaceae</taxon>
        <taxon>Gloeocapsopsis</taxon>
    </lineage>
</organism>
<dbReference type="InterPro" id="IPR005467">
    <property type="entry name" value="His_kinase_dom"/>
</dbReference>
<dbReference type="PROSITE" id="PS50046">
    <property type="entry name" value="PHYTOCHROME_2"/>
    <property type="match status" value="1"/>
</dbReference>
<evidence type="ECO:0000256" key="2">
    <source>
        <dbReference type="ARBA" id="ARBA00006402"/>
    </source>
</evidence>
<dbReference type="SMART" id="SM00065">
    <property type="entry name" value="GAF"/>
    <property type="match status" value="1"/>
</dbReference>
<feature type="transmembrane region" description="Helical" evidence="9">
    <location>
        <begin position="84"/>
        <end position="102"/>
    </location>
</feature>
<dbReference type="Pfam" id="PF00989">
    <property type="entry name" value="PAS"/>
    <property type="match status" value="1"/>
</dbReference>
<name>A0ABR9UR64_9CHRO</name>
<feature type="domain" description="Histidine kinase" evidence="12">
    <location>
        <begin position="594"/>
        <end position="810"/>
    </location>
</feature>
<evidence type="ECO:0000256" key="4">
    <source>
        <dbReference type="ARBA" id="ARBA00022553"/>
    </source>
</evidence>
<evidence type="ECO:0000259" key="12">
    <source>
        <dbReference type="PROSITE" id="PS50109"/>
    </source>
</evidence>
<dbReference type="InterPro" id="IPR005330">
    <property type="entry name" value="MHYT_dom"/>
</dbReference>
<dbReference type="SUPFAM" id="SSF55874">
    <property type="entry name" value="ATPase domain of HSP90 chaperone/DNA topoisomerase II/histidine kinase"/>
    <property type="match status" value="1"/>
</dbReference>
<keyword evidence="5" id="KW-0808">Transferase</keyword>
<keyword evidence="10" id="KW-0175">Coiled coil</keyword>
<dbReference type="RefSeq" id="WP_193931924.1">
    <property type="nucleotide sequence ID" value="NZ_CAWPMZ010000045.1"/>
</dbReference>
<evidence type="ECO:0000256" key="7">
    <source>
        <dbReference type="ARBA" id="ARBA00023012"/>
    </source>
</evidence>
<feature type="transmembrane region" description="Helical" evidence="9">
    <location>
        <begin position="48"/>
        <end position="72"/>
    </location>
</feature>
<protein>
    <recommendedName>
        <fullName evidence="3">histidine kinase</fullName>
        <ecNumber evidence="3">2.7.13.3</ecNumber>
    </recommendedName>
</protein>
<feature type="domain" description="Phytochrome chromophore attachment site" evidence="11">
    <location>
        <begin position="402"/>
        <end position="539"/>
    </location>
</feature>
<feature type="transmembrane region" description="Helical" evidence="9">
    <location>
        <begin position="178"/>
        <end position="200"/>
    </location>
</feature>
<keyword evidence="4" id="KW-0597">Phosphoprotein</keyword>
<evidence type="ECO:0000259" key="13">
    <source>
        <dbReference type="PROSITE" id="PS50112"/>
    </source>
</evidence>
<dbReference type="EMBL" id="JADEWN010000021">
    <property type="protein sequence ID" value="MBE9190749.1"/>
    <property type="molecule type" value="Genomic_DNA"/>
</dbReference>
<evidence type="ECO:0000256" key="9">
    <source>
        <dbReference type="PROSITE-ProRule" id="PRU00244"/>
    </source>
</evidence>
<evidence type="ECO:0000256" key="8">
    <source>
        <dbReference type="ARBA" id="ARBA00023136"/>
    </source>
</evidence>
<dbReference type="Gene3D" id="3.30.450.20">
    <property type="entry name" value="PAS domain"/>
    <property type="match status" value="1"/>
</dbReference>
<evidence type="ECO:0000313" key="15">
    <source>
        <dbReference type="EMBL" id="MBE9190749.1"/>
    </source>
</evidence>
<dbReference type="InterPro" id="IPR003018">
    <property type="entry name" value="GAF"/>
</dbReference>
<dbReference type="SUPFAM" id="SSF55781">
    <property type="entry name" value="GAF domain-like"/>
    <property type="match status" value="1"/>
</dbReference>
<dbReference type="CDD" id="cd00082">
    <property type="entry name" value="HisKA"/>
    <property type="match status" value="1"/>
</dbReference>
<feature type="coiled-coil region" evidence="10">
    <location>
        <begin position="553"/>
        <end position="591"/>
    </location>
</feature>
<dbReference type="CDD" id="cd00130">
    <property type="entry name" value="PAS"/>
    <property type="match status" value="1"/>
</dbReference>
<evidence type="ECO:0000313" key="16">
    <source>
        <dbReference type="Proteomes" id="UP000651156"/>
    </source>
</evidence>
<feature type="transmembrane region" description="Helical" evidence="9">
    <location>
        <begin position="220"/>
        <end position="238"/>
    </location>
</feature>
<dbReference type="InterPro" id="IPR016132">
    <property type="entry name" value="Phyto_chromo_attachment"/>
</dbReference>
<dbReference type="PANTHER" id="PTHR42878">
    <property type="entry name" value="TWO-COMPONENT HISTIDINE KINASE"/>
    <property type="match status" value="1"/>
</dbReference>
<dbReference type="InterPro" id="IPR000014">
    <property type="entry name" value="PAS"/>
</dbReference>
<gene>
    <name evidence="15" type="ORF">IQ230_10360</name>
</gene>
<dbReference type="Gene3D" id="1.10.287.130">
    <property type="match status" value="1"/>
</dbReference>
<reference evidence="15 16" key="1">
    <citation type="submission" date="2020-10" db="EMBL/GenBank/DDBJ databases">
        <authorList>
            <person name="Castelo-Branco R."/>
            <person name="Eusebio N."/>
            <person name="Adriana R."/>
            <person name="Vieira A."/>
            <person name="Brugerolle De Fraissinette N."/>
            <person name="Rezende De Castro R."/>
            <person name="Schneider M.P."/>
            <person name="Vasconcelos V."/>
            <person name="Leao P.N."/>
        </authorList>
    </citation>
    <scope>NUCLEOTIDE SEQUENCE [LARGE SCALE GENOMIC DNA]</scope>
    <source>
        <strain evidence="15 16">LEGE 06123</strain>
    </source>
</reference>
<accession>A0ABR9UR64</accession>
<dbReference type="SUPFAM" id="SSF55785">
    <property type="entry name" value="PYP-like sensor domain (PAS domain)"/>
    <property type="match status" value="1"/>
</dbReference>
<evidence type="ECO:0000256" key="1">
    <source>
        <dbReference type="ARBA" id="ARBA00000085"/>
    </source>
</evidence>
<dbReference type="Gene3D" id="3.30.450.40">
    <property type="match status" value="2"/>
</dbReference>
<dbReference type="InterPro" id="IPR035965">
    <property type="entry name" value="PAS-like_dom_sf"/>
</dbReference>
<evidence type="ECO:0000256" key="5">
    <source>
        <dbReference type="ARBA" id="ARBA00022679"/>
    </source>
</evidence>
<feature type="transmembrane region" description="Helical" evidence="9">
    <location>
        <begin position="14"/>
        <end position="36"/>
    </location>
</feature>
<dbReference type="SMART" id="SM00387">
    <property type="entry name" value="HATPase_c"/>
    <property type="match status" value="1"/>
</dbReference>
<dbReference type="InterPro" id="IPR050351">
    <property type="entry name" value="BphY/WalK/GraS-like"/>
</dbReference>
<dbReference type="InterPro" id="IPR036890">
    <property type="entry name" value="HATPase_C_sf"/>
</dbReference>